<dbReference type="RefSeq" id="WP_011751997.1">
    <property type="nucleotide sequence ID" value="NC_008698.1"/>
</dbReference>
<gene>
    <name evidence="1" type="ordered locus">Tpen_0323</name>
</gene>
<dbReference type="GeneID" id="4600974"/>
<dbReference type="EMBL" id="CP000505">
    <property type="protein sequence ID" value="ABL77732.1"/>
    <property type="molecule type" value="Genomic_DNA"/>
</dbReference>
<proteinExistence type="predicted"/>
<dbReference type="HOGENOM" id="CLU_203625_0_0_2"/>
<accession>A1RX02</accession>
<dbReference type="Proteomes" id="UP000000641">
    <property type="component" value="Chromosome"/>
</dbReference>
<reference evidence="2" key="1">
    <citation type="journal article" date="2008" name="J. Bacteriol.">
        <title>Genome sequence of Thermofilum pendens reveals an exceptional loss of biosynthetic pathways without genome reduction.</title>
        <authorList>
            <person name="Anderson I."/>
            <person name="Rodriguez J."/>
            <person name="Susanti D."/>
            <person name="Porat I."/>
            <person name="Reich C."/>
            <person name="Ulrich L.E."/>
            <person name="Elkins J.G."/>
            <person name="Mavromatis K."/>
            <person name="Lykidis A."/>
            <person name="Kim E."/>
            <person name="Thompson L.S."/>
            <person name="Nolan M."/>
            <person name="Land M."/>
            <person name="Copeland A."/>
            <person name="Lapidus A."/>
            <person name="Lucas S."/>
            <person name="Detter C."/>
            <person name="Zhulin I.B."/>
            <person name="Olsen G.J."/>
            <person name="Whitman W."/>
            <person name="Mukhopadhyay B."/>
            <person name="Bristow J."/>
            <person name="Kyrpides N."/>
        </authorList>
    </citation>
    <scope>NUCLEOTIDE SEQUENCE [LARGE SCALE GENOMIC DNA]</scope>
    <source>
        <strain evidence="2">DSM 2475 / Hrk 5</strain>
    </source>
</reference>
<evidence type="ECO:0000313" key="1">
    <source>
        <dbReference type="EMBL" id="ABL77732.1"/>
    </source>
</evidence>
<protein>
    <submittedName>
        <fullName evidence="1">Uncharacterized protein</fullName>
    </submittedName>
</protein>
<evidence type="ECO:0000313" key="2">
    <source>
        <dbReference type="Proteomes" id="UP000000641"/>
    </source>
</evidence>
<dbReference type="EnsemblBacteria" id="ABL77732">
    <property type="protein sequence ID" value="ABL77732"/>
    <property type="gene ID" value="Tpen_0323"/>
</dbReference>
<dbReference type="AlphaFoldDB" id="A1RX02"/>
<organism evidence="1 2">
    <name type="scientific">Thermofilum pendens (strain DSM 2475 / Hrk 5)</name>
    <dbReference type="NCBI Taxonomy" id="368408"/>
    <lineage>
        <taxon>Archaea</taxon>
        <taxon>Thermoproteota</taxon>
        <taxon>Thermoprotei</taxon>
        <taxon>Thermofilales</taxon>
        <taxon>Thermofilaceae</taxon>
        <taxon>Thermofilum</taxon>
    </lineage>
</organism>
<name>A1RX02_THEPD</name>
<sequence>MSDPRDIVRTIGALSRLLASTLKGDELYEARLVEALDAIEEFLASVGSAPARVEEDEELARELEEDVEELRGLGLA</sequence>
<keyword evidence="2" id="KW-1185">Reference proteome</keyword>
<dbReference type="KEGG" id="tpe:Tpen_0323"/>